<keyword evidence="2" id="KW-1003">Cell membrane</keyword>
<dbReference type="Pfam" id="PF00753">
    <property type="entry name" value="Lactamase_B"/>
    <property type="match status" value="1"/>
</dbReference>
<dbReference type="InterPro" id="IPR001279">
    <property type="entry name" value="Metallo-B-lactamas"/>
</dbReference>
<dbReference type="InterPro" id="IPR004477">
    <property type="entry name" value="ComEC_N"/>
</dbReference>
<feature type="transmembrane region" description="Helical" evidence="6">
    <location>
        <begin position="6"/>
        <end position="27"/>
    </location>
</feature>
<keyword evidence="3 6" id="KW-0812">Transmembrane</keyword>
<evidence type="ECO:0000256" key="4">
    <source>
        <dbReference type="ARBA" id="ARBA00022989"/>
    </source>
</evidence>
<dbReference type="NCBIfam" id="TIGR00360">
    <property type="entry name" value="ComEC_N-term"/>
    <property type="match status" value="1"/>
</dbReference>
<sequence>MAPIVALSVCAIASLVAVSICGVRIFLWHARVPFAILAVACGALIGAGVATTHLNALNSEPLHSWVRGHESIDLIGIVESEGKQVQSTTARLWQQEPQVSWNIATSSIESRGEQWRLELPLSVKSSWQPPPIGSLVQVHGKLSAGEPPLTAAQLQATRNPVVLANPGFIDASAHALRAGLQAALAGRPVDSAALVAGLAIGEQSMQPQELKDALRMSGLSHLTAVSGGNLAIVIVVVVGATRLLRLRLPVQIIVTLIALTWFVILVRPQPSVLRAGVMASVVLVGMFSGGQRRGIAVLAVSIALLIVVAPELAISWGFALSVGATAGLIVFAPTMLDWIARTFPRMPARLQEGLAVTLTAQLATVPIIIAMGSTVGLAGIPANLLAMPVVPLITILGLLAAMLSVVFMPAAVLVGMVASWCAVWIANVAFTCANFPFAVVPWPAGIGGAAIFFVLSASLFIARKHLHHVFPNGIPSLLRWGSAAIAITLALFITFASSTRRWLPTQWALVACDVGQGDGVVLRTGESSAMVIDVGLKGQVMDRCLDDLGITVIDALVITHFHADHVGGLRGALQGRQLKAAFTTPLSEPAHEATDAQAIVNERGVQFRVLHSGTTQQSGSVSWKVLWPSRLIDDEPNNASIVLVADAGGLRFVLPGDIEPAAQSAVIAENPSPGAQVAKVPHHGSRYQDPAFARWTGASLAFVSVGEGNSYGHPAASTVANWQAAGAQVARTDEQGSLAIWRQEDGSIGLLGQRG</sequence>
<dbReference type="CDD" id="cd07731">
    <property type="entry name" value="ComA-like_MBL-fold"/>
    <property type="match status" value="1"/>
</dbReference>
<evidence type="ECO:0000256" key="3">
    <source>
        <dbReference type="ARBA" id="ARBA00022692"/>
    </source>
</evidence>
<feature type="transmembrane region" description="Helical" evidence="6">
    <location>
        <begin position="352"/>
        <end position="372"/>
    </location>
</feature>
<feature type="transmembrane region" description="Helical" evidence="6">
    <location>
        <begin position="34"/>
        <end position="54"/>
    </location>
</feature>
<comment type="subcellular location">
    <subcellularLocation>
        <location evidence="1">Cell membrane</location>
        <topology evidence="1">Multi-pass membrane protein</topology>
    </subcellularLocation>
</comment>
<feature type="transmembrane region" description="Helical" evidence="6">
    <location>
        <begin position="272"/>
        <end position="288"/>
    </location>
</feature>
<feature type="transmembrane region" description="Helical" evidence="6">
    <location>
        <begin position="320"/>
        <end position="340"/>
    </location>
</feature>
<feature type="transmembrane region" description="Helical" evidence="6">
    <location>
        <begin position="384"/>
        <end position="403"/>
    </location>
</feature>
<accession>A0A6J6JDF0</accession>
<dbReference type="AlphaFoldDB" id="A0A6J6JDF0"/>
<evidence type="ECO:0000256" key="2">
    <source>
        <dbReference type="ARBA" id="ARBA00022475"/>
    </source>
</evidence>
<feature type="transmembrane region" description="Helical" evidence="6">
    <location>
        <begin position="219"/>
        <end position="241"/>
    </location>
</feature>
<dbReference type="SUPFAM" id="SSF56281">
    <property type="entry name" value="Metallo-hydrolase/oxidoreductase"/>
    <property type="match status" value="1"/>
</dbReference>
<dbReference type="Gene3D" id="3.60.15.10">
    <property type="entry name" value="Ribonuclease Z/Hydroxyacylglutathione hydrolase-like"/>
    <property type="match status" value="1"/>
</dbReference>
<feature type="transmembrane region" description="Helical" evidence="6">
    <location>
        <begin position="474"/>
        <end position="496"/>
    </location>
</feature>
<evidence type="ECO:0000256" key="1">
    <source>
        <dbReference type="ARBA" id="ARBA00004651"/>
    </source>
</evidence>
<name>A0A6J6JDF0_9ZZZZ</name>
<feature type="domain" description="Metallo-beta-lactamase" evidence="7">
    <location>
        <begin position="516"/>
        <end position="683"/>
    </location>
</feature>
<dbReference type="PANTHER" id="PTHR30619:SF1">
    <property type="entry name" value="RECOMBINATION PROTEIN 2"/>
    <property type="match status" value="1"/>
</dbReference>
<protein>
    <submittedName>
        <fullName evidence="8">Unannotated protein</fullName>
    </submittedName>
</protein>
<dbReference type="EMBL" id="CAEZVB010000159">
    <property type="protein sequence ID" value="CAB4634688.1"/>
    <property type="molecule type" value="Genomic_DNA"/>
</dbReference>
<proteinExistence type="predicted"/>
<dbReference type="InterPro" id="IPR052159">
    <property type="entry name" value="Competence_DNA_uptake"/>
</dbReference>
<dbReference type="InterPro" id="IPR036866">
    <property type="entry name" value="RibonucZ/Hydroxyglut_hydro"/>
</dbReference>
<evidence type="ECO:0000259" key="7">
    <source>
        <dbReference type="SMART" id="SM00849"/>
    </source>
</evidence>
<feature type="transmembrane region" description="Helical" evidence="6">
    <location>
        <begin position="410"/>
        <end position="430"/>
    </location>
</feature>
<feature type="transmembrane region" description="Helical" evidence="6">
    <location>
        <begin position="295"/>
        <end position="314"/>
    </location>
</feature>
<keyword evidence="4 6" id="KW-1133">Transmembrane helix</keyword>
<dbReference type="GO" id="GO:0005886">
    <property type="term" value="C:plasma membrane"/>
    <property type="evidence" value="ECO:0007669"/>
    <property type="project" value="UniProtKB-SubCell"/>
</dbReference>
<gene>
    <name evidence="8" type="ORF">UFOPK1908_01682</name>
</gene>
<reference evidence="8" key="1">
    <citation type="submission" date="2020-05" db="EMBL/GenBank/DDBJ databases">
        <authorList>
            <person name="Chiriac C."/>
            <person name="Salcher M."/>
            <person name="Ghai R."/>
            <person name="Kavagutti S V."/>
        </authorList>
    </citation>
    <scope>NUCLEOTIDE SEQUENCE</scope>
</reference>
<dbReference type="Pfam" id="PF03772">
    <property type="entry name" value="Competence"/>
    <property type="match status" value="1"/>
</dbReference>
<feature type="transmembrane region" description="Helical" evidence="6">
    <location>
        <begin position="442"/>
        <end position="462"/>
    </location>
</feature>
<dbReference type="InterPro" id="IPR035681">
    <property type="entry name" value="ComA-like_MBL"/>
</dbReference>
<evidence type="ECO:0000313" key="8">
    <source>
        <dbReference type="EMBL" id="CAB4634688.1"/>
    </source>
</evidence>
<keyword evidence="5 6" id="KW-0472">Membrane</keyword>
<dbReference type="PANTHER" id="PTHR30619">
    <property type="entry name" value="DNA INTERNALIZATION/COMPETENCE PROTEIN COMEC/REC2"/>
    <property type="match status" value="1"/>
</dbReference>
<organism evidence="8">
    <name type="scientific">freshwater metagenome</name>
    <dbReference type="NCBI Taxonomy" id="449393"/>
    <lineage>
        <taxon>unclassified sequences</taxon>
        <taxon>metagenomes</taxon>
        <taxon>ecological metagenomes</taxon>
    </lineage>
</organism>
<feature type="transmembrane region" description="Helical" evidence="6">
    <location>
        <begin position="248"/>
        <end position="266"/>
    </location>
</feature>
<evidence type="ECO:0000256" key="6">
    <source>
        <dbReference type="SAM" id="Phobius"/>
    </source>
</evidence>
<evidence type="ECO:0000256" key="5">
    <source>
        <dbReference type="ARBA" id="ARBA00023136"/>
    </source>
</evidence>
<dbReference type="SMART" id="SM00849">
    <property type="entry name" value="Lactamase_B"/>
    <property type="match status" value="1"/>
</dbReference>